<comment type="caution">
    <text evidence="5">The sequence shown here is derived from an EMBL/GenBank/DDBJ whole genome shotgun (WGS) entry which is preliminary data.</text>
</comment>
<dbReference type="Pfam" id="PF00149">
    <property type="entry name" value="Metallophos"/>
    <property type="match status" value="1"/>
</dbReference>
<dbReference type="GO" id="GO:0016020">
    <property type="term" value="C:membrane"/>
    <property type="evidence" value="ECO:0007669"/>
    <property type="project" value="GOC"/>
</dbReference>
<keyword evidence="3" id="KW-1133">Transmembrane helix</keyword>
<accession>A0AAP2E4K6</accession>
<dbReference type="InterPro" id="IPR051158">
    <property type="entry name" value="Metallophosphoesterase_sf"/>
</dbReference>
<keyword evidence="6" id="KW-1185">Reference proteome</keyword>
<dbReference type="Proteomes" id="UP001319080">
    <property type="component" value="Unassembled WGS sequence"/>
</dbReference>
<proteinExistence type="predicted"/>
<dbReference type="GO" id="GO:0046872">
    <property type="term" value="F:metal ion binding"/>
    <property type="evidence" value="ECO:0007669"/>
    <property type="project" value="UniProtKB-KW"/>
</dbReference>
<name>A0AAP2E4K6_9BACT</name>
<evidence type="ECO:0000256" key="2">
    <source>
        <dbReference type="ARBA" id="ARBA00022801"/>
    </source>
</evidence>
<feature type="transmembrane region" description="Helical" evidence="3">
    <location>
        <begin position="43"/>
        <end position="64"/>
    </location>
</feature>
<evidence type="ECO:0000313" key="5">
    <source>
        <dbReference type="EMBL" id="MBT1711619.1"/>
    </source>
</evidence>
<evidence type="ECO:0000256" key="3">
    <source>
        <dbReference type="SAM" id="Phobius"/>
    </source>
</evidence>
<dbReference type="AlphaFoldDB" id="A0AAP2E4K6"/>
<feature type="transmembrane region" description="Helical" evidence="3">
    <location>
        <begin position="131"/>
        <end position="152"/>
    </location>
</feature>
<organism evidence="5 6">
    <name type="scientific">Dawidia cretensis</name>
    <dbReference type="NCBI Taxonomy" id="2782350"/>
    <lineage>
        <taxon>Bacteria</taxon>
        <taxon>Pseudomonadati</taxon>
        <taxon>Bacteroidota</taxon>
        <taxon>Cytophagia</taxon>
        <taxon>Cytophagales</taxon>
        <taxon>Chryseotaleaceae</taxon>
        <taxon>Dawidia</taxon>
    </lineage>
</organism>
<keyword evidence="3" id="KW-0812">Transmembrane</keyword>
<dbReference type="InterPro" id="IPR029052">
    <property type="entry name" value="Metallo-depent_PP-like"/>
</dbReference>
<keyword evidence="1" id="KW-0479">Metal-binding</keyword>
<evidence type="ECO:0000259" key="4">
    <source>
        <dbReference type="Pfam" id="PF00149"/>
    </source>
</evidence>
<evidence type="ECO:0000256" key="1">
    <source>
        <dbReference type="ARBA" id="ARBA00022723"/>
    </source>
</evidence>
<keyword evidence="3" id="KW-0472">Membrane</keyword>
<dbReference type="InterPro" id="IPR004843">
    <property type="entry name" value="Calcineurin-like_PHP"/>
</dbReference>
<dbReference type="EMBL" id="JAHESE010000037">
    <property type="protein sequence ID" value="MBT1711619.1"/>
    <property type="molecule type" value="Genomic_DNA"/>
</dbReference>
<protein>
    <submittedName>
        <fullName evidence="5">Metallophosphoesterase</fullName>
    </submittedName>
</protein>
<dbReference type="SUPFAM" id="SSF56300">
    <property type="entry name" value="Metallo-dependent phosphatases"/>
    <property type="match status" value="1"/>
</dbReference>
<dbReference type="GO" id="GO:0008758">
    <property type="term" value="F:UDP-2,3-diacylglucosamine hydrolase activity"/>
    <property type="evidence" value="ECO:0007669"/>
    <property type="project" value="TreeGrafter"/>
</dbReference>
<dbReference type="Gene3D" id="3.60.21.10">
    <property type="match status" value="1"/>
</dbReference>
<dbReference type="GO" id="GO:0009245">
    <property type="term" value="P:lipid A biosynthetic process"/>
    <property type="evidence" value="ECO:0007669"/>
    <property type="project" value="TreeGrafter"/>
</dbReference>
<sequence length="420" mass="47522">MKQLRQRIMTLVLFFTLFLLIDYYVFQAVLTVSRDWTPFLKNGIRYGFWVPTVLAGIALVWWLFADPYKYSATVRTLIFTALAGAYLSKLFAVLVLFIDDIQRGVRWALAYFQKSDPPNVAPGEGITRSEFLAKTALVAGTLPFVGMAYGIISGAHDYRVKRTTVYLPNLPKAFDGIKIGQVSDIHSGSFFNKTAVQGGVDMMLDEKPDVLFFTGDLVNNESSEVKDYIHIFDKLKAPLGVYSVTGNHDYGDYKAWASAKDKQQNFQHLIEAHRLMGFNLLMNEHRFIEVDGERIAVLGIENWGAGRFTRYGKLDKAHHGTEDTAVKLLLSHDPSHWDSQVRPLYPDINVAFAGHTHGFQMGVEIGSIRWSPSQYIYKQWAGLYQEGSQYLYVNRGFGYLGYPGRIGMPPELTIVELKRA</sequence>
<dbReference type="PANTHER" id="PTHR31302">
    <property type="entry name" value="TRANSMEMBRANE PROTEIN WITH METALLOPHOSPHOESTERASE DOMAIN-RELATED"/>
    <property type="match status" value="1"/>
</dbReference>
<gene>
    <name evidence="5" type="ORF">KK062_25475</name>
</gene>
<keyword evidence="2" id="KW-0378">Hydrolase</keyword>
<evidence type="ECO:0000313" key="6">
    <source>
        <dbReference type="Proteomes" id="UP001319080"/>
    </source>
</evidence>
<dbReference type="CDD" id="cd07385">
    <property type="entry name" value="MPP_YkuE_C"/>
    <property type="match status" value="1"/>
</dbReference>
<feature type="domain" description="Calcineurin-like phosphoesterase" evidence="4">
    <location>
        <begin position="177"/>
        <end position="358"/>
    </location>
</feature>
<dbReference type="RefSeq" id="WP_254087189.1">
    <property type="nucleotide sequence ID" value="NZ_JAHESE010000037.1"/>
</dbReference>
<reference evidence="5 6" key="1">
    <citation type="submission" date="2021-05" db="EMBL/GenBank/DDBJ databases">
        <title>A Polyphasic approach of four new species of the genus Ohtaekwangia: Ohtaekwangia histidinii sp. nov., Ohtaekwangia cretensis sp. nov., Ohtaekwangia indiensis sp. nov., Ohtaekwangia reichenbachii sp. nov. from diverse environment.</title>
        <authorList>
            <person name="Octaviana S."/>
        </authorList>
    </citation>
    <scope>NUCLEOTIDE SEQUENCE [LARGE SCALE GENOMIC DNA]</scope>
    <source>
        <strain evidence="5 6">PWU5</strain>
    </source>
</reference>
<dbReference type="PANTHER" id="PTHR31302:SF31">
    <property type="entry name" value="PHOSPHODIESTERASE YAEI"/>
    <property type="match status" value="1"/>
</dbReference>
<feature type="transmembrane region" description="Helical" evidence="3">
    <location>
        <begin position="76"/>
        <end position="98"/>
    </location>
</feature>